<dbReference type="InterPro" id="IPR010559">
    <property type="entry name" value="Sig_transdc_His_kin_internal"/>
</dbReference>
<keyword evidence="3" id="KW-0808">Transferase</keyword>
<gene>
    <name evidence="7" type="ORF">T1815_08501</name>
</gene>
<feature type="transmembrane region" description="Helical" evidence="5">
    <location>
        <begin position="288"/>
        <end position="307"/>
    </location>
</feature>
<feature type="domain" description="HAMP" evidence="6">
    <location>
        <begin position="309"/>
        <end position="361"/>
    </location>
</feature>
<sequence length="588" mass="67170">MRRPIWNAIERKLDDYSLRKKSYIFYVLCVMLPLIVTDAVVLSIVENAEKESSRHEMSSIASAVGYNLNSMVNNAEEAAKSIYTSKRIDDFISKEYTSSAEYVSEYQSFFQDTLFENTLGMSNIVFFLYADNPTIVNGGKVNDMSAVRNTDSYRLLEQKESGGLFFVYEKGVAGLSDERHMIYMKKLDFYSSDIEKVLKIEFNYGSMMRTFKNMNYDNEVLICHGDDIVLSNGAYSGVNKPFKTLEAIGKISDSVYRQKLSLYGCDLDIYVFKTRSNIWSMLMHNAPIIVFLMLINVFFPLCLFSIFNHSFTSRILQLSKVFKSVDSEKLVSMTDRESKDEIGSMIKNYNRMVSRTNDLIQTVYKNKLKEQEMLVSQKNAELLALHSQINPHFLFNALESIRMHSLLKKENETADMVEKLAIMQRQYVEWGNDAVTVAKECEFVKAYLALQKYRFGERLNYNIDIEADCMECQVPKLTLVTFVENACVHGIESKAAPGWIFVRIFKKAGFMHIEVEDTGSGIDPDALEKMKSNMKNADIDMLKTGGRVGVINACLRIKMVTESKAVFDVDSEEGCGTTVMIKIPETYL</sequence>
<keyword evidence="4" id="KW-0418">Kinase</keyword>
<evidence type="ECO:0000259" key="6">
    <source>
        <dbReference type="PROSITE" id="PS50885"/>
    </source>
</evidence>
<dbReference type="PANTHER" id="PTHR34220:SF7">
    <property type="entry name" value="SENSOR HISTIDINE KINASE YPDA"/>
    <property type="match status" value="1"/>
</dbReference>
<dbReference type="RefSeq" id="WP_055061255.1">
    <property type="nucleotide sequence ID" value="NZ_CVRQ01000011.1"/>
</dbReference>
<keyword evidence="5" id="KW-0472">Membrane</keyword>
<dbReference type="Proteomes" id="UP000049472">
    <property type="component" value="Unassembled WGS sequence"/>
</dbReference>
<keyword evidence="5" id="KW-1133">Transmembrane helix</keyword>
<feature type="transmembrane region" description="Helical" evidence="5">
    <location>
        <begin position="23"/>
        <end position="45"/>
    </location>
</feature>
<dbReference type="InterPro" id="IPR036890">
    <property type="entry name" value="HATPase_C_sf"/>
</dbReference>
<keyword evidence="2" id="KW-0597">Phosphoprotein</keyword>
<dbReference type="Gene3D" id="6.10.340.10">
    <property type="match status" value="1"/>
</dbReference>
<protein>
    <recommendedName>
        <fullName evidence="6">HAMP domain-containing protein</fullName>
    </recommendedName>
</protein>
<evidence type="ECO:0000256" key="3">
    <source>
        <dbReference type="ARBA" id="ARBA00022679"/>
    </source>
</evidence>
<keyword evidence="5" id="KW-0812">Transmembrane</keyword>
<name>A0A0M6WE82_9FIRM</name>
<reference evidence="8" key="1">
    <citation type="submission" date="2015-05" db="EMBL/GenBank/DDBJ databases">
        <authorList>
            <consortium name="Pathogen Informatics"/>
        </authorList>
    </citation>
    <scope>NUCLEOTIDE SEQUENCE [LARGE SCALE GENOMIC DNA]</scope>
    <source>
        <strain evidence="8">T1-815</strain>
    </source>
</reference>
<evidence type="ECO:0000313" key="7">
    <source>
        <dbReference type="EMBL" id="CRL34502.1"/>
    </source>
</evidence>
<evidence type="ECO:0000256" key="2">
    <source>
        <dbReference type="ARBA" id="ARBA00022553"/>
    </source>
</evidence>
<accession>A0A0M6WE82</accession>
<dbReference type="Pfam" id="PF02518">
    <property type="entry name" value="HATPase_c"/>
    <property type="match status" value="1"/>
</dbReference>
<organism evidence="7 8">
    <name type="scientific">Agathobacter rectalis</name>
    <dbReference type="NCBI Taxonomy" id="39491"/>
    <lineage>
        <taxon>Bacteria</taxon>
        <taxon>Bacillati</taxon>
        <taxon>Bacillota</taxon>
        <taxon>Clostridia</taxon>
        <taxon>Lachnospirales</taxon>
        <taxon>Lachnospiraceae</taxon>
        <taxon>Agathobacter</taxon>
    </lineage>
</organism>
<evidence type="ECO:0000256" key="1">
    <source>
        <dbReference type="ARBA" id="ARBA00004370"/>
    </source>
</evidence>
<dbReference type="AlphaFoldDB" id="A0A0M6WE82"/>
<dbReference type="EMBL" id="CVRQ01000011">
    <property type="protein sequence ID" value="CRL34502.1"/>
    <property type="molecule type" value="Genomic_DNA"/>
</dbReference>
<keyword evidence="8" id="KW-1185">Reference proteome</keyword>
<comment type="subcellular location">
    <subcellularLocation>
        <location evidence="1">Membrane</location>
    </subcellularLocation>
</comment>
<dbReference type="PANTHER" id="PTHR34220">
    <property type="entry name" value="SENSOR HISTIDINE KINASE YPDA"/>
    <property type="match status" value="1"/>
</dbReference>
<dbReference type="SUPFAM" id="SSF55874">
    <property type="entry name" value="ATPase domain of HSP90 chaperone/DNA topoisomerase II/histidine kinase"/>
    <property type="match status" value="1"/>
</dbReference>
<proteinExistence type="predicted"/>
<evidence type="ECO:0000313" key="8">
    <source>
        <dbReference type="Proteomes" id="UP000049472"/>
    </source>
</evidence>
<dbReference type="InterPro" id="IPR003594">
    <property type="entry name" value="HATPase_dom"/>
</dbReference>
<dbReference type="InterPro" id="IPR050640">
    <property type="entry name" value="Bact_2-comp_sensor_kinase"/>
</dbReference>
<dbReference type="Gene3D" id="3.30.565.10">
    <property type="entry name" value="Histidine kinase-like ATPase, C-terminal domain"/>
    <property type="match status" value="1"/>
</dbReference>
<evidence type="ECO:0000256" key="4">
    <source>
        <dbReference type="ARBA" id="ARBA00022777"/>
    </source>
</evidence>
<dbReference type="GO" id="GO:0016020">
    <property type="term" value="C:membrane"/>
    <property type="evidence" value="ECO:0007669"/>
    <property type="project" value="UniProtKB-SubCell"/>
</dbReference>
<evidence type="ECO:0000256" key="5">
    <source>
        <dbReference type="SAM" id="Phobius"/>
    </source>
</evidence>
<dbReference type="PROSITE" id="PS50885">
    <property type="entry name" value="HAMP"/>
    <property type="match status" value="1"/>
</dbReference>
<dbReference type="GO" id="GO:0000155">
    <property type="term" value="F:phosphorelay sensor kinase activity"/>
    <property type="evidence" value="ECO:0007669"/>
    <property type="project" value="InterPro"/>
</dbReference>
<dbReference type="Pfam" id="PF06580">
    <property type="entry name" value="His_kinase"/>
    <property type="match status" value="1"/>
</dbReference>
<dbReference type="InterPro" id="IPR003660">
    <property type="entry name" value="HAMP_dom"/>
</dbReference>